<dbReference type="EMBL" id="JBHTIH010000007">
    <property type="protein sequence ID" value="MFD0740165.1"/>
    <property type="molecule type" value="Genomic_DNA"/>
</dbReference>
<keyword evidence="4" id="KW-1185">Reference proteome</keyword>
<organism evidence="3 4">
    <name type="scientific">Lysobacter koreensis</name>
    <dbReference type="NCBI Taxonomy" id="266122"/>
    <lineage>
        <taxon>Bacteria</taxon>
        <taxon>Pseudomonadati</taxon>
        <taxon>Pseudomonadota</taxon>
        <taxon>Gammaproteobacteria</taxon>
        <taxon>Lysobacterales</taxon>
        <taxon>Lysobacteraceae</taxon>
        <taxon>Lysobacter</taxon>
    </lineage>
</organism>
<accession>A0ABW2YPK2</accession>
<dbReference type="InterPro" id="IPR021307">
    <property type="entry name" value="DUF2884"/>
</dbReference>
<protein>
    <submittedName>
        <fullName evidence="3">DUF2884 family protein</fullName>
    </submittedName>
</protein>
<feature type="signal peptide" evidence="2">
    <location>
        <begin position="1"/>
        <end position="29"/>
    </location>
</feature>
<sequence length="280" mass="30016">MRRTSLTLRARRVLLVLAALSLPCGAGLAAEIHCDVESDYELSLNERSLILTRESAGHAVAESKDSPPKAVVMRQGRLFVDDEWVTLSVTDSQRIAAFEQGTRAVMPEAQAIGRAAADIAFTALGEVAAGFSPDPKAVRAKLARARAQLDARLARSVTANRFNGSELGDGIGEAVAEVIPSMIGDIIGGAISAAFSGDASRLKRMENLDAQIEAQVRPRADALEQRAEGLCLRMVELDRIDNALEYRTRHGQPLNLMQADAGRTLPAARKPQAEATPSPR</sequence>
<gene>
    <name evidence="3" type="ORF">ACFQZQ_12850</name>
</gene>
<keyword evidence="2" id="KW-0732">Signal</keyword>
<evidence type="ECO:0000313" key="3">
    <source>
        <dbReference type="EMBL" id="MFD0740165.1"/>
    </source>
</evidence>
<reference evidence="4" key="1">
    <citation type="journal article" date="2019" name="Int. J. Syst. Evol. Microbiol.">
        <title>The Global Catalogue of Microorganisms (GCM) 10K type strain sequencing project: providing services to taxonomists for standard genome sequencing and annotation.</title>
        <authorList>
            <consortium name="The Broad Institute Genomics Platform"/>
            <consortium name="The Broad Institute Genome Sequencing Center for Infectious Disease"/>
            <person name="Wu L."/>
            <person name="Ma J."/>
        </authorList>
    </citation>
    <scope>NUCLEOTIDE SEQUENCE [LARGE SCALE GENOMIC DNA]</scope>
    <source>
        <strain evidence="4">CCUG 55491</strain>
    </source>
</reference>
<dbReference type="Proteomes" id="UP001597090">
    <property type="component" value="Unassembled WGS sequence"/>
</dbReference>
<evidence type="ECO:0000313" key="4">
    <source>
        <dbReference type="Proteomes" id="UP001597090"/>
    </source>
</evidence>
<proteinExistence type="predicted"/>
<dbReference type="RefSeq" id="WP_386813258.1">
    <property type="nucleotide sequence ID" value="NZ_JBHTIH010000007.1"/>
</dbReference>
<feature type="region of interest" description="Disordered" evidence="1">
    <location>
        <begin position="260"/>
        <end position="280"/>
    </location>
</feature>
<comment type="caution">
    <text evidence="3">The sequence shown here is derived from an EMBL/GenBank/DDBJ whole genome shotgun (WGS) entry which is preliminary data.</text>
</comment>
<dbReference type="Pfam" id="PF11101">
    <property type="entry name" value="DUF2884"/>
    <property type="match status" value="1"/>
</dbReference>
<name>A0ABW2YPK2_9GAMM</name>
<evidence type="ECO:0000256" key="2">
    <source>
        <dbReference type="SAM" id="SignalP"/>
    </source>
</evidence>
<feature type="chain" id="PRO_5047147532" evidence="2">
    <location>
        <begin position="30"/>
        <end position="280"/>
    </location>
</feature>
<evidence type="ECO:0000256" key="1">
    <source>
        <dbReference type="SAM" id="MobiDB-lite"/>
    </source>
</evidence>